<dbReference type="InterPro" id="IPR002110">
    <property type="entry name" value="Ankyrin_rpt"/>
</dbReference>
<sequence length="901" mass="101971">MAGMLIRGKHMLCYLCENPPYHEDTNSDTVRSSSRHSDILTRDLDIWASDLRGISSGPWEDFVETKSSDQSDTKLNSLTIGYNGIQSQLSVKHGQILFITASAPLASVLAQHILSGFIWAFSAVIPRNAFKDSTVPDSQRVLVREFDPTHKLPTLRSDKMMNMIHALQSPIVWTKEDLLSMLIPALSYRNILPSEQMLEPLLRKAREYEAQHLWTRAADVYSRLLDLAAYPQSGDRMAYLIVVEVIEFLLLVQEVEDDRKDPEDLSLESVNEQARSIICAARRIRSKLAAWGPHVCLLQELFWFYALQRRRKVYRSLISRLQDQGDSDHNPVELCKHHDTTAMYNTILSAPPVKPGQSLMKVVGFSQYHIDVTSEPFGSSSSTGPIKEQIGVSPVAQDIFGWSPLHYAVLCCPDDNVSQRVFEDGQQARDHSLLQNKSGKTLFHHAAVYQPNRLERMIQLYGLGKQAATVTARNGMWPIHYAARSGAICLVKLLKQFVAEPIPANSFGRTILHHGVVSDHIGVVKYLVNDKNVSEPCGDELSRRSPLHFALSHCGNNVKRIFFGIFISFTPLTTPNICRSLRIPDANGVTPLSLIMLECNFQHFASFLGYIRKATLECSPLDDESECFFRMLQIAARMNTQKTMDLLFRHVISRAWEDGFIFEAFLVAHREDLFDKLLQHWLTLANIVPKNVQQKPVPTFNEIAYSAHIEEPAHGNVKEGVSTTPDMLPERVRQFLVSELKIDLPAFMMWSIRHGRTDFIPKAIEAGLFNSESVWEQKDLHGRTALAWLAKAKPTGGSRDSSSRLQILESFWESWNPETKRQALNEHQGETDNTPLIYAAINGYSALVEVFLMQGPTYGQQTSMRRLHYPTHYNKTTKKSGVFSLVMTVQFSTSTTTWMDV</sequence>
<gene>
    <name evidence="3" type="ORF">BDV95DRAFT_612862</name>
</gene>
<dbReference type="InterPro" id="IPR036770">
    <property type="entry name" value="Ankyrin_rpt-contain_sf"/>
</dbReference>
<name>A0A7C8M1J7_9PLEO</name>
<dbReference type="SUPFAM" id="SSF48403">
    <property type="entry name" value="Ankyrin repeat"/>
    <property type="match status" value="2"/>
</dbReference>
<dbReference type="SMART" id="SM00248">
    <property type="entry name" value="ANK"/>
    <property type="match status" value="5"/>
</dbReference>
<dbReference type="EMBL" id="JAADJZ010000035">
    <property type="protein sequence ID" value="KAF2865279.1"/>
    <property type="molecule type" value="Genomic_DNA"/>
</dbReference>
<dbReference type="Proteomes" id="UP000481861">
    <property type="component" value="Unassembled WGS sequence"/>
</dbReference>
<evidence type="ECO:0000313" key="3">
    <source>
        <dbReference type="EMBL" id="KAF2865279.1"/>
    </source>
</evidence>
<evidence type="ECO:0000313" key="4">
    <source>
        <dbReference type="Proteomes" id="UP000481861"/>
    </source>
</evidence>
<dbReference type="PANTHER" id="PTHR24178">
    <property type="entry name" value="MOLTING PROTEIN MLT-4"/>
    <property type="match status" value="1"/>
</dbReference>
<accession>A0A7C8M1J7</accession>
<keyword evidence="4" id="KW-1185">Reference proteome</keyword>
<protein>
    <submittedName>
        <fullName evidence="3">Ankyrin repeat-containing domain protein</fullName>
    </submittedName>
</protein>
<reference evidence="3 4" key="1">
    <citation type="submission" date="2020-01" db="EMBL/GenBank/DDBJ databases">
        <authorList>
            <consortium name="DOE Joint Genome Institute"/>
            <person name="Haridas S."/>
            <person name="Albert R."/>
            <person name="Binder M."/>
            <person name="Bloem J."/>
            <person name="Labutti K."/>
            <person name="Salamov A."/>
            <person name="Andreopoulos B."/>
            <person name="Baker S.E."/>
            <person name="Barry K."/>
            <person name="Bills G."/>
            <person name="Bluhm B.H."/>
            <person name="Cannon C."/>
            <person name="Castanera R."/>
            <person name="Culley D.E."/>
            <person name="Daum C."/>
            <person name="Ezra D."/>
            <person name="Gonzalez J.B."/>
            <person name="Henrissat B."/>
            <person name="Kuo A."/>
            <person name="Liang C."/>
            <person name="Lipzen A."/>
            <person name="Lutzoni F."/>
            <person name="Magnuson J."/>
            <person name="Mondo S."/>
            <person name="Nolan M."/>
            <person name="Ohm R."/>
            <person name="Pangilinan J."/>
            <person name="Park H.-J.H."/>
            <person name="Ramirez L."/>
            <person name="Alfaro M."/>
            <person name="Sun H."/>
            <person name="Tritt A."/>
            <person name="Yoshinaga Y."/>
            <person name="Zwiers L.-H.L."/>
            <person name="Turgeon B.G."/>
            <person name="Goodwin S.B."/>
            <person name="Spatafora J.W."/>
            <person name="Crous P.W."/>
            <person name="Grigoriev I.V."/>
        </authorList>
    </citation>
    <scope>NUCLEOTIDE SEQUENCE [LARGE SCALE GENOMIC DNA]</scope>
    <source>
        <strain evidence="3 4">CBS 611.86</strain>
    </source>
</reference>
<keyword evidence="1" id="KW-0677">Repeat</keyword>
<comment type="caution">
    <text evidence="3">The sequence shown here is derived from an EMBL/GenBank/DDBJ whole genome shotgun (WGS) entry which is preliminary data.</text>
</comment>
<dbReference type="Gene3D" id="1.25.40.20">
    <property type="entry name" value="Ankyrin repeat-containing domain"/>
    <property type="match status" value="2"/>
</dbReference>
<keyword evidence="2" id="KW-0040">ANK repeat</keyword>
<proteinExistence type="predicted"/>
<evidence type="ECO:0000256" key="1">
    <source>
        <dbReference type="ARBA" id="ARBA00022737"/>
    </source>
</evidence>
<dbReference type="Pfam" id="PF12796">
    <property type="entry name" value="Ank_2"/>
    <property type="match status" value="1"/>
</dbReference>
<evidence type="ECO:0000256" key="2">
    <source>
        <dbReference type="ARBA" id="ARBA00023043"/>
    </source>
</evidence>
<dbReference type="AlphaFoldDB" id="A0A7C8M1J7"/>
<dbReference type="OrthoDB" id="3796663at2759"/>
<organism evidence="3 4">
    <name type="scientific">Massariosphaeria phaeospora</name>
    <dbReference type="NCBI Taxonomy" id="100035"/>
    <lineage>
        <taxon>Eukaryota</taxon>
        <taxon>Fungi</taxon>
        <taxon>Dikarya</taxon>
        <taxon>Ascomycota</taxon>
        <taxon>Pezizomycotina</taxon>
        <taxon>Dothideomycetes</taxon>
        <taxon>Pleosporomycetidae</taxon>
        <taxon>Pleosporales</taxon>
        <taxon>Pleosporales incertae sedis</taxon>
        <taxon>Massariosphaeria</taxon>
    </lineage>
</organism>